<comment type="function">
    <text evidence="4">Component of the A-type ATP synthase that produces ATP from ADP in the presence of a proton gradient across the membrane.</text>
</comment>
<dbReference type="OrthoDB" id="117390at2157"/>
<comment type="similarity">
    <text evidence="1 4">Belongs to the V-ATPase D subunit family.</text>
</comment>
<keyword evidence="4" id="KW-1003">Cell membrane</keyword>
<keyword evidence="6" id="KW-1185">Reference proteome</keyword>
<keyword evidence="4" id="KW-0375">Hydrogen ion transport</keyword>
<evidence type="ECO:0000256" key="2">
    <source>
        <dbReference type="ARBA" id="ARBA00022448"/>
    </source>
</evidence>
<evidence type="ECO:0000256" key="3">
    <source>
        <dbReference type="ARBA" id="ARBA00023065"/>
    </source>
</evidence>
<comment type="subunit">
    <text evidence="4">Has multiple subunits with at least A(3), B(3), C, D, E, F, H, I and proteolipid K(x).</text>
</comment>
<dbReference type="RefSeq" id="WP_015284305.1">
    <property type="nucleotide sequence ID" value="NC_019943.1"/>
</dbReference>
<dbReference type="GO" id="GO:0046961">
    <property type="term" value="F:proton-transporting ATPase activity, rotational mechanism"/>
    <property type="evidence" value="ECO:0007669"/>
    <property type="project" value="InterPro"/>
</dbReference>
<reference evidence="6" key="1">
    <citation type="submission" date="2011-12" db="EMBL/GenBank/DDBJ databases">
        <title>Complete sequence of Methanoregula formicicum SMSP.</title>
        <authorList>
            <person name="Lucas S."/>
            <person name="Han J."/>
            <person name="Lapidus A."/>
            <person name="Cheng J.-F."/>
            <person name="Goodwin L."/>
            <person name="Pitluck S."/>
            <person name="Peters L."/>
            <person name="Ovchinnikova G."/>
            <person name="Teshima H."/>
            <person name="Detter J.C."/>
            <person name="Han C."/>
            <person name="Tapia R."/>
            <person name="Land M."/>
            <person name="Hauser L."/>
            <person name="Kyrpides N."/>
            <person name="Ivanova N."/>
            <person name="Pagani I."/>
            <person name="Imachi H."/>
            <person name="Tamaki H."/>
            <person name="Sekiguchi Y."/>
            <person name="Kamagata Y."/>
            <person name="Cadillo-Quiroz H."/>
            <person name="Zinder S."/>
            <person name="Liu W.-T."/>
            <person name="Woyke T."/>
        </authorList>
    </citation>
    <scope>NUCLEOTIDE SEQUENCE [LARGE SCALE GENOMIC DNA]</scope>
    <source>
        <strain evidence="6">DSM 22288 / NBRC 105244 / SMSP</strain>
    </source>
</reference>
<keyword evidence="2 4" id="KW-0813">Transport</keyword>
<dbReference type="PANTHER" id="PTHR11671">
    <property type="entry name" value="V-TYPE ATP SYNTHASE SUBUNIT D"/>
    <property type="match status" value="1"/>
</dbReference>
<sequence>MEQVKPTRMELMKKKAQIKLAEQGRDLLREKMDALIQEFFKILSSVSDSRDELDQISRAADLALMIAAATDDPVTLRSASFATRRSITVGISGKNIMGVPVPVIEKKRVSKSMLERGYGIIATSARIDETAERYEVELDLLIKLAETETAMRRLGAEIQMNRRRVNALEQILIPELRSQAKYIKNAIEEREREDLFRLKKVKSLLEKKKKKVREKKVKMGIQESD</sequence>
<dbReference type="AlphaFoldDB" id="L0HC08"/>
<evidence type="ECO:0000256" key="1">
    <source>
        <dbReference type="ARBA" id="ARBA00005850"/>
    </source>
</evidence>
<dbReference type="GO" id="GO:0005524">
    <property type="term" value="F:ATP binding"/>
    <property type="evidence" value="ECO:0007669"/>
    <property type="project" value="UniProtKB-UniRule"/>
</dbReference>
<dbReference type="NCBIfam" id="TIGR00309">
    <property type="entry name" value="V_ATPase_subD"/>
    <property type="match status" value="1"/>
</dbReference>
<proteinExistence type="inferred from homology"/>
<protein>
    <recommendedName>
        <fullName evidence="4">A-type ATP synthase subunit D</fullName>
    </recommendedName>
</protein>
<dbReference type="InParanoid" id="L0HC08"/>
<evidence type="ECO:0000313" key="5">
    <source>
        <dbReference type="EMBL" id="AGB01341.1"/>
    </source>
</evidence>
<dbReference type="InterPro" id="IPR002699">
    <property type="entry name" value="V_ATPase_D"/>
</dbReference>
<keyword evidence="4" id="KW-0472">Membrane</keyword>
<gene>
    <name evidence="4" type="primary">atpD</name>
    <name evidence="5" type="ordered locus">Metfor_0260</name>
</gene>
<dbReference type="Gene3D" id="1.10.287.3240">
    <property type="match status" value="1"/>
</dbReference>
<dbReference type="GO" id="GO:0046933">
    <property type="term" value="F:proton-transporting ATP synthase activity, rotational mechanism"/>
    <property type="evidence" value="ECO:0007669"/>
    <property type="project" value="UniProtKB-UniRule"/>
</dbReference>
<name>L0HC08_METFS</name>
<dbReference type="GO" id="GO:0042777">
    <property type="term" value="P:proton motive force-driven plasma membrane ATP synthesis"/>
    <property type="evidence" value="ECO:0007669"/>
    <property type="project" value="UniProtKB-UniRule"/>
</dbReference>
<dbReference type="GeneID" id="14308933"/>
<evidence type="ECO:0000313" key="6">
    <source>
        <dbReference type="Proteomes" id="UP000010824"/>
    </source>
</evidence>
<organism evidence="5 6">
    <name type="scientific">Methanoregula formicica (strain DSM 22288 / NBRC 105244 / SMSP)</name>
    <dbReference type="NCBI Taxonomy" id="593750"/>
    <lineage>
        <taxon>Archaea</taxon>
        <taxon>Methanobacteriati</taxon>
        <taxon>Methanobacteriota</taxon>
        <taxon>Stenosarchaea group</taxon>
        <taxon>Methanomicrobia</taxon>
        <taxon>Methanomicrobiales</taxon>
        <taxon>Methanoregulaceae</taxon>
        <taxon>Methanoregula</taxon>
    </lineage>
</organism>
<dbReference type="Proteomes" id="UP000010824">
    <property type="component" value="Chromosome"/>
</dbReference>
<dbReference type="KEGG" id="mfo:Metfor_0260"/>
<dbReference type="HAMAP" id="MF_00271">
    <property type="entry name" value="ATP_synth_D_arch"/>
    <property type="match status" value="1"/>
</dbReference>
<dbReference type="Pfam" id="PF01813">
    <property type="entry name" value="ATP-synt_D"/>
    <property type="match status" value="1"/>
</dbReference>
<evidence type="ECO:0000256" key="4">
    <source>
        <dbReference type="HAMAP-Rule" id="MF_00271"/>
    </source>
</evidence>
<comment type="subcellular location">
    <subcellularLocation>
        <location evidence="4">Cell membrane</location>
        <topology evidence="4">Peripheral membrane protein</topology>
    </subcellularLocation>
</comment>
<accession>L0HC08</accession>
<dbReference type="STRING" id="593750.Metfor_0260"/>
<dbReference type="EMBL" id="CP003167">
    <property type="protein sequence ID" value="AGB01341.1"/>
    <property type="molecule type" value="Genomic_DNA"/>
</dbReference>
<dbReference type="GO" id="GO:0005886">
    <property type="term" value="C:plasma membrane"/>
    <property type="evidence" value="ECO:0007669"/>
    <property type="project" value="UniProtKB-SubCell"/>
</dbReference>
<keyword evidence="4" id="KW-0066">ATP synthesis</keyword>
<keyword evidence="3 4" id="KW-0406">Ion transport</keyword>
<reference evidence="5 6" key="2">
    <citation type="journal article" date="2014" name="Genome Announc.">
        <title>Complete Genome Sequence of Methanoregula formicica SMSPT, a Mesophilic Hydrogenotrophic Methanogen Isolated from a Methanogenic Upflow Anaerobic Sludge Blanket Reactor.</title>
        <authorList>
            <person name="Yamamoto K."/>
            <person name="Tamaki H."/>
            <person name="Cadillo-Quiroz H."/>
            <person name="Imachi H."/>
            <person name="Kyrpides N."/>
            <person name="Woyke T."/>
            <person name="Goodwin L."/>
            <person name="Zinder S.H."/>
            <person name="Kamagata Y."/>
            <person name="Liu W.T."/>
        </authorList>
    </citation>
    <scope>NUCLEOTIDE SEQUENCE [LARGE SCALE GENOMIC DNA]</scope>
    <source>
        <strain evidence="6">DSM 22288 / NBRC 105244 / SMSP</strain>
    </source>
</reference>
<dbReference type="HOGENOM" id="CLU_069688_2_1_2"/>
<dbReference type="eggNOG" id="arCOG04101">
    <property type="taxonomic scope" value="Archaea"/>
</dbReference>